<reference evidence="7 8" key="1">
    <citation type="submission" date="2014-10" db="EMBL/GenBank/DDBJ databases">
        <title>Draft genome sequence of the proteorhodopsin-containing marine bacterium Dokdonia donghaensis.</title>
        <authorList>
            <person name="Gomez-Consarnau L."/>
            <person name="Gonzalez J.M."/>
            <person name="Riedel T."/>
            <person name="Jaenicke S."/>
            <person name="Wagner-Doebler I."/>
            <person name="Fuhrman J.A."/>
        </authorList>
    </citation>
    <scope>NUCLEOTIDE SEQUENCE [LARGE SCALE GENOMIC DNA]</scope>
    <source>
        <strain evidence="7 8">DSW-1</strain>
    </source>
</reference>
<feature type="transmembrane region" description="Helical" evidence="6">
    <location>
        <begin position="6"/>
        <end position="27"/>
    </location>
</feature>
<name>A0A0A2GW25_9FLAO</name>
<keyword evidence="8" id="KW-1185">Reference proteome</keyword>
<evidence type="ECO:0000256" key="6">
    <source>
        <dbReference type="SAM" id="Phobius"/>
    </source>
</evidence>
<dbReference type="RefSeq" id="WP_035325909.1">
    <property type="nucleotide sequence ID" value="NZ_CP015125.1"/>
</dbReference>
<dbReference type="NCBIfam" id="TIGR00374">
    <property type="entry name" value="flippase-like domain"/>
    <property type="match status" value="1"/>
</dbReference>
<dbReference type="EMBL" id="JSAQ01000001">
    <property type="protein sequence ID" value="KGO06738.1"/>
    <property type="molecule type" value="Genomic_DNA"/>
</dbReference>
<keyword evidence="3 6" id="KW-0812">Transmembrane</keyword>
<feature type="transmembrane region" description="Helical" evidence="6">
    <location>
        <begin position="299"/>
        <end position="316"/>
    </location>
</feature>
<evidence type="ECO:0000256" key="4">
    <source>
        <dbReference type="ARBA" id="ARBA00022989"/>
    </source>
</evidence>
<feature type="transmembrane region" description="Helical" evidence="6">
    <location>
        <begin position="240"/>
        <end position="260"/>
    </location>
</feature>
<keyword evidence="4 6" id="KW-1133">Transmembrane helix</keyword>
<evidence type="ECO:0000313" key="7">
    <source>
        <dbReference type="EMBL" id="KGO06738.1"/>
    </source>
</evidence>
<feature type="transmembrane region" description="Helical" evidence="6">
    <location>
        <begin position="272"/>
        <end position="293"/>
    </location>
</feature>
<accession>A0A0A2GW25</accession>
<organism evidence="7 8">
    <name type="scientific">Dokdonia donghaensis DSW-1</name>
    <dbReference type="NCBI Taxonomy" id="1300343"/>
    <lineage>
        <taxon>Bacteria</taxon>
        <taxon>Pseudomonadati</taxon>
        <taxon>Bacteroidota</taxon>
        <taxon>Flavobacteriia</taxon>
        <taxon>Flavobacteriales</taxon>
        <taxon>Flavobacteriaceae</taxon>
        <taxon>Dokdonia</taxon>
    </lineage>
</organism>
<evidence type="ECO:0000256" key="1">
    <source>
        <dbReference type="ARBA" id="ARBA00004651"/>
    </source>
</evidence>
<dbReference type="InterPro" id="IPR022791">
    <property type="entry name" value="L-PG_synthase/AglD"/>
</dbReference>
<feature type="transmembrane region" description="Helical" evidence="6">
    <location>
        <begin position="161"/>
        <end position="182"/>
    </location>
</feature>
<dbReference type="Proteomes" id="UP000030140">
    <property type="component" value="Unassembled WGS sequence"/>
</dbReference>
<feature type="transmembrane region" description="Helical" evidence="6">
    <location>
        <begin position="215"/>
        <end position="234"/>
    </location>
</feature>
<evidence type="ECO:0000313" key="8">
    <source>
        <dbReference type="Proteomes" id="UP000030140"/>
    </source>
</evidence>
<keyword evidence="5 6" id="KW-0472">Membrane</keyword>
<dbReference type="AlphaFoldDB" id="A0A0A2GW25"/>
<dbReference type="Pfam" id="PF03706">
    <property type="entry name" value="LPG_synthase_TM"/>
    <property type="match status" value="1"/>
</dbReference>
<evidence type="ECO:0000256" key="3">
    <source>
        <dbReference type="ARBA" id="ARBA00022692"/>
    </source>
</evidence>
<dbReference type="GO" id="GO:0005886">
    <property type="term" value="C:plasma membrane"/>
    <property type="evidence" value="ECO:0007669"/>
    <property type="project" value="UniProtKB-SubCell"/>
</dbReference>
<comment type="subcellular location">
    <subcellularLocation>
        <location evidence="1">Cell membrane</location>
        <topology evidence="1">Multi-pass membrane protein</topology>
    </subcellularLocation>
</comment>
<dbReference type="PANTHER" id="PTHR39087">
    <property type="entry name" value="UPF0104 MEMBRANE PROTEIN MJ1595"/>
    <property type="match status" value="1"/>
</dbReference>
<comment type="caution">
    <text evidence="7">The sequence shown here is derived from an EMBL/GenBank/DDBJ whole genome shotgun (WGS) entry which is preliminary data.</text>
</comment>
<keyword evidence="2" id="KW-1003">Cell membrane</keyword>
<feature type="transmembrane region" description="Helical" evidence="6">
    <location>
        <begin position="133"/>
        <end position="155"/>
    </location>
</feature>
<gene>
    <name evidence="7" type="ORF">NV36_07690</name>
</gene>
<evidence type="ECO:0000256" key="5">
    <source>
        <dbReference type="ARBA" id="ARBA00023136"/>
    </source>
</evidence>
<feature type="transmembrane region" description="Helical" evidence="6">
    <location>
        <begin position="48"/>
        <end position="66"/>
    </location>
</feature>
<proteinExistence type="predicted"/>
<dbReference type="PANTHER" id="PTHR39087:SF2">
    <property type="entry name" value="UPF0104 MEMBRANE PROTEIN MJ1595"/>
    <property type="match status" value="1"/>
</dbReference>
<sequence length="318" mass="35090">MSTKKHTSLALKIILPLVGVFLVWYQLSKMSGAERSDMWEAIKTVDPIWIIISLLFGLFSHLSRAYRWKFLLEPLGYKPRFSSSFMAILIGYFANTFIIRSGEVLRGVAISRTDNIPFEKAFGTIVAERIADLIVLLLVMATAVVLQSTALVSYFRDNANPIGFIILLIVGIATGIIGLRLLKTSSHSFIKKIRDFGLGLLDGIKSILKMKHNGAFIFHTLFIWFMYIGMFWVMKFTVPGIASAPLGVILASFVIGAFAMSATNAGMGVYPIAMGAIFSFFGYEGGIIFGWLLWGTQTIFNVVVGGICALIVLIFNKG</sequence>
<evidence type="ECO:0000256" key="2">
    <source>
        <dbReference type="ARBA" id="ARBA00022475"/>
    </source>
</evidence>
<protein>
    <submittedName>
        <fullName evidence="7">Membrane protein</fullName>
    </submittedName>
</protein>